<dbReference type="GO" id="GO:0009424">
    <property type="term" value="C:bacterial-type flagellum hook"/>
    <property type="evidence" value="ECO:0007669"/>
    <property type="project" value="UniProtKB-UniRule"/>
</dbReference>
<evidence type="ECO:0000256" key="5">
    <source>
        <dbReference type="RuleBase" id="RU362066"/>
    </source>
</evidence>
<dbReference type="Proteomes" id="UP000175616">
    <property type="component" value="Unassembled WGS sequence"/>
</dbReference>
<evidence type="ECO:0000256" key="1">
    <source>
        <dbReference type="ARBA" id="ARBA00009764"/>
    </source>
</evidence>
<dbReference type="EMBL" id="LZYE01000381">
    <property type="protein sequence ID" value="OFC28468.1"/>
    <property type="molecule type" value="Genomic_DNA"/>
</dbReference>
<dbReference type="GO" id="GO:0071973">
    <property type="term" value="P:bacterial-type flagellum-dependent cell motility"/>
    <property type="evidence" value="ECO:0007669"/>
    <property type="project" value="TreeGrafter"/>
</dbReference>
<comment type="subunit">
    <text evidence="2 5">Homopentamer.</text>
</comment>
<dbReference type="PANTHER" id="PTHR30288:SF0">
    <property type="entry name" value="FLAGELLAR HOOK-ASSOCIATED PROTEIN 2"/>
    <property type="match status" value="1"/>
</dbReference>
<feature type="domain" description="Flagellar hook-associated protein 2 C-terminal" evidence="7">
    <location>
        <begin position="211"/>
        <end position="515"/>
    </location>
</feature>
<dbReference type="AlphaFoldDB" id="A0A1E7YIW1"/>
<accession>A0A1E7YIW1</accession>
<keyword evidence="3" id="KW-0175">Coiled coil</keyword>
<feature type="domain" description="Flagellar hook-associated protein 2 N-terminal" evidence="6">
    <location>
        <begin position="10"/>
        <end position="104"/>
    </location>
</feature>
<comment type="function">
    <text evidence="5">Required for morphogenesis and for the elongation of the flagellar filament by facilitating polymerization of the flagellin monomers at the tip of growing filament. Forms a capping structure, which prevents flagellin subunits (transported through the central channel of the flagellum) from leaking out without polymerization at the distal end.</text>
</comment>
<protein>
    <recommendedName>
        <fullName evidence="5">Flagellar hook-associated protein 2</fullName>
        <shortName evidence="5">HAP2</shortName>
    </recommendedName>
    <alternativeName>
        <fullName evidence="5">Flagellar cap protein</fullName>
    </alternativeName>
</protein>
<dbReference type="GO" id="GO:0007155">
    <property type="term" value="P:cell adhesion"/>
    <property type="evidence" value="ECO:0007669"/>
    <property type="project" value="InterPro"/>
</dbReference>
<dbReference type="Pfam" id="PF02465">
    <property type="entry name" value="FliD_N"/>
    <property type="match status" value="1"/>
</dbReference>
<keyword evidence="5" id="KW-0964">Secreted</keyword>
<reference evidence="8 9" key="1">
    <citation type="submission" date="2016-06" db="EMBL/GenBank/DDBJ databases">
        <title>Gene turnover analysis identifies the evolutionary adaptation of the extremophile Acidithiobacillus caldus.</title>
        <authorList>
            <person name="Zhang X."/>
        </authorList>
    </citation>
    <scope>NUCLEOTIDE SEQUENCE [LARGE SCALE GENOMIC DNA]</scope>
    <source>
        <strain evidence="8 9">DX</strain>
    </source>
</reference>
<evidence type="ECO:0000259" key="6">
    <source>
        <dbReference type="Pfam" id="PF02465"/>
    </source>
</evidence>
<evidence type="ECO:0000313" key="9">
    <source>
        <dbReference type="Proteomes" id="UP000175616"/>
    </source>
</evidence>
<dbReference type="InterPro" id="IPR040026">
    <property type="entry name" value="FliD"/>
</dbReference>
<name>A0A1E7YIW1_9PROT</name>
<comment type="similarity">
    <text evidence="1 5">Belongs to the FliD family.</text>
</comment>
<dbReference type="InterPro" id="IPR003481">
    <property type="entry name" value="FliD_N"/>
</dbReference>
<evidence type="ECO:0000259" key="7">
    <source>
        <dbReference type="Pfam" id="PF07195"/>
    </source>
</evidence>
<evidence type="ECO:0000256" key="3">
    <source>
        <dbReference type="ARBA" id="ARBA00023054"/>
    </source>
</evidence>
<evidence type="ECO:0000256" key="2">
    <source>
        <dbReference type="ARBA" id="ARBA00011255"/>
    </source>
</evidence>
<proteinExistence type="inferred from homology"/>
<keyword evidence="4 5" id="KW-0975">Bacterial flagellum</keyword>
<dbReference type="Pfam" id="PF07195">
    <property type="entry name" value="FliD_C"/>
    <property type="match status" value="1"/>
</dbReference>
<dbReference type="InterPro" id="IPR010809">
    <property type="entry name" value="FliD_C"/>
</dbReference>
<evidence type="ECO:0000313" key="8">
    <source>
        <dbReference type="EMBL" id="OFC28468.1"/>
    </source>
</evidence>
<dbReference type="RefSeq" id="WP_070114107.1">
    <property type="nucleotide sequence ID" value="NZ_LZYE01000381.1"/>
</dbReference>
<dbReference type="PANTHER" id="PTHR30288">
    <property type="entry name" value="FLAGELLAR CAP/ASSEMBLY PROTEIN FLID"/>
    <property type="match status" value="1"/>
</dbReference>
<comment type="subcellular location">
    <subcellularLocation>
        <location evidence="5">Secreted</location>
    </subcellularLocation>
    <subcellularLocation>
        <location evidence="5">Bacterial flagellum</location>
    </subcellularLocation>
</comment>
<dbReference type="GO" id="GO:0005576">
    <property type="term" value="C:extracellular region"/>
    <property type="evidence" value="ECO:0007669"/>
    <property type="project" value="UniProtKB-SubCell"/>
</dbReference>
<evidence type="ECO:0000256" key="4">
    <source>
        <dbReference type="ARBA" id="ARBA00023143"/>
    </source>
</evidence>
<sequence length="543" mass="53164">MSISGVLSSSQIQSLVKAAENQYNAPIATLQAEAKPLETEISAYGNLSSVLGGLQSAVQGLMDLSSLTQVQANVGNSAILSATASNAAPTGSYSVTVSGLATAQSLYSSDYSSQTSAIGTGTLSIQVGNGAAVNIDVTSSNDTLDGIANAINQSGAGVTASVVYDGTGYRLTVIGNQTGSGNAFSISTTGSALSGFSYASGASGMTESQAAQNATASVNGISLTSASNTFSGAIPGVSFTVSATGSTSISVGVSTSDAQSAIQDFVQAFNKASSFIQSATAYTPASGTAAVSATGTVASGTAGPLIGDPVVQGIENQLLSIISTATAIGSGGAADAIGFGNIGITLTSSGTITVDQSALNSALSSNYAQVMGLFGAMGSSNNPSVQFSGATSGTVAGVYDVNVTANSSSLTSGTVNGYVASGSNGMMTVTSGPAAGMTLSIGTGTLPSASVFFNQGIASSMASLLDGVLGSNGVIQQAQNDLQSQLTNMNSQITQYQQASKEQISAMVSAFGNYENVSAQASTTANDLNAIFSSLFGGASSGS</sequence>
<dbReference type="GO" id="GO:0009421">
    <property type="term" value="C:bacterial-type flagellum filament cap"/>
    <property type="evidence" value="ECO:0007669"/>
    <property type="project" value="InterPro"/>
</dbReference>
<gene>
    <name evidence="8" type="ORF">BAE27_15420</name>
</gene>
<organism evidence="8 9">
    <name type="scientific">Acidithiobacillus caldus</name>
    <dbReference type="NCBI Taxonomy" id="33059"/>
    <lineage>
        <taxon>Bacteria</taxon>
        <taxon>Pseudomonadati</taxon>
        <taxon>Pseudomonadota</taxon>
        <taxon>Acidithiobacillia</taxon>
        <taxon>Acidithiobacillales</taxon>
        <taxon>Acidithiobacillaceae</taxon>
        <taxon>Acidithiobacillus</taxon>
    </lineage>
</organism>
<comment type="caution">
    <text evidence="8">The sequence shown here is derived from an EMBL/GenBank/DDBJ whole genome shotgun (WGS) entry which is preliminary data.</text>
</comment>